<dbReference type="AlphaFoldDB" id="A0A2M7G5C5"/>
<dbReference type="InterPro" id="IPR003156">
    <property type="entry name" value="DHHA1_dom"/>
</dbReference>
<evidence type="ECO:0000313" key="2">
    <source>
        <dbReference type="EMBL" id="PIW17191.1"/>
    </source>
</evidence>
<reference evidence="2 3" key="1">
    <citation type="submission" date="2017-09" db="EMBL/GenBank/DDBJ databases">
        <title>Depth-based differentiation of microbial function through sediment-hosted aquifers and enrichment of novel symbionts in the deep terrestrial subsurface.</title>
        <authorList>
            <person name="Probst A.J."/>
            <person name="Ladd B."/>
            <person name="Jarett J.K."/>
            <person name="Geller-Mcgrath D.E."/>
            <person name="Sieber C.M."/>
            <person name="Emerson J.B."/>
            <person name="Anantharaman K."/>
            <person name="Thomas B.C."/>
            <person name="Malmstrom R."/>
            <person name="Stieglmeier M."/>
            <person name="Klingl A."/>
            <person name="Woyke T."/>
            <person name="Ryan C.M."/>
            <person name="Banfield J.F."/>
        </authorList>
    </citation>
    <scope>NUCLEOTIDE SEQUENCE [LARGE SCALE GENOMIC DNA]</scope>
    <source>
        <strain evidence="2">CG17_big_fil_post_rev_8_21_14_2_50_48_46</strain>
    </source>
</reference>
<comment type="caution">
    <text evidence="2">The sequence shown here is derived from an EMBL/GenBank/DDBJ whole genome shotgun (WGS) entry which is preliminary data.</text>
</comment>
<dbReference type="Proteomes" id="UP000231019">
    <property type="component" value="Unassembled WGS sequence"/>
</dbReference>
<name>A0A2M7G5C5_9BACT</name>
<dbReference type="EMBL" id="PFFQ01000026">
    <property type="protein sequence ID" value="PIW17191.1"/>
    <property type="molecule type" value="Genomic_DNA"/>
</dbReference>
<dbReference type="Gene3D" id="3.10.310.30">
    <property type="match status" value="1"/>
</dbReference>
<protein>
    <submittedName>
        <fullName evidence="2">Phosphoesterase</fullName>
    </submittedName>
</protein>
<evidence type="ECO:0000259" key="1">
    <source>
        <dbReference type="Pfam" id="PF02272"/>
    </source>
</evidence>
<gene>
    <name evidence="2" type="ORF">COW36_09465</name>
</gene>
<dbReference type="Pfam" id="PF02272">
    <property type="entry name" value="DHHA1"/>
    <property type="match status" value="1"/>
</dbReference>
<feature type="domain" description="DHHA1" evidence="1">
    <location>
        <begin position="218"/>
        <end position="272"/>
    </location>
</feature>
<organism evidence="2 3">
    <name type="scientific">bacterium (Candidatus Blackallbacteria) CG17_big_fil_post_rev_8_21_14_2_50_48_46</name>
    <dbReference type="NCBI Taxonomy" id="2014261"/>
    <lineage>
        <taxon>Bacteria</taxon>
        <taxon>Candidatus Blackallbacteria</taxon>
    </lineage>
</organism>
<dbReference type="InterPro" id="IPR038763">
    <property type="entry name" value="DHH_sf"/>
</dbReference>
<dbReference type="PANTHER" id="PTHR46922:SF4">
    <property type="entry name" value="DHHA1 DOMAIN PROTEIN"/>
    <property type="match status" value="1"/>
</dbReference>
<evidence type="ECO:0000313" key="3">
    <source>
        <dbReference type="Proteomes" id="UP000231019"/>
    </source>
</evidence>
<proteinExistence type="predicted"/>
<dbReference type="GO" id="GO:0003676">
    <property type="term" value="F:nucleic acid binding"/>
    <property type="evidence" value="ECO:0007669"/>
    <property type="project" value="InterPro"/>
</dbReference>
<dbReference type="SUPFAM" id="SSF64182">
    <property type="entry name" value="DHH phosphoesterases"/>
    <property type="match status" value="1"/>
</dbReference>
<dbReference type="PANTHER" id="PTHR46922">
    <property type="entry name" value="DHHA1 DOMAIN PROTEIN"/>
    <property type="match status" value="1"/>
</dbReference>
<sequence>MSRYVLYHANCPDGFGAAWAAWKKFSETAIYIPMRHGATLPEIPSGSEVYILDFSFDRETLLELSQRSKLKVLDHHKTALAELKDLDFAEFDMHRSGAVMTWQYFFPEEPIPELLKYIQDQDLWTWSLPDAHEITTALSIYPMEFEVWNSLEVDTLREEGKITLRYKHQLIENLGQRVDWFEILGHEVPGVNTPLFASELGNNLCLRFPEAPFAMSFSDQKGLRKFSLRSIGEFDVSAICREFGGGGHRNASGFALPLEQLNTHIKRIEKETKS</sequence>
<accession>A0A2M7G5C5</accession>